<dbReference type="Pfam" id="PF00534">
    <property type="entry name" value="Glycos_transf_1"/>
    <property type="match status" value="1"/>
</dbReference>
<protein>
    <submittedName>
        <fullName evidence="3">Glycosyltransferase</fullName>
    </submittedName>
</protein>
<accession>A0ABU9GBM2</accession>
<dbReference type="PANTHER" id="PTHR45947">
    <property type="entry name" value="SULFOQUINOVOSYL TRANSFERASE SQD2"/>
    <property type="match status" value="1"/>
</dbReference>
<dbReference type="InterPro" id="IPR028098">
    <property type="entry name" value="Glyco_trans_4-like_N"/>
</dbReference>
<dbReference type="Gene3D" id="3.40.50.2000">
    <property type="entry name" value="Glycogen Phosphorylase B"/>
    <property type="match status" value="2"/>
</dbReference>
<dbReference type="PANTHER" id="PTHR45947:SF3">
    <property type="entry name" value="SULFOQUINOVOSYL TRANSFERASE SQD2"/>
    <property type="match status" value="1"/>
</dbReference>
<name>A0ABU9GBM2_COBMA</name>
<feature type="domain" description="Glycosyl transferase family 1" evidence="1">
    <location>
        <begin position="195"/>
        <end position="271"/>
    </location>
</feature>
<keyword evidence="4" id="KW-1185">Reference proteome</keyword>
<reference evidence="3 4" key="1">
    <citation type="submission" date="2024-02" db="EMBL/GenBank/DDBJ databases">
        <title>Bacteria isolated from the canopy kelp, Nereocystis luetkeana.</title>
        <authorList>
            <person name="Pfister C.A."/>
            <person name="Younker I.T."/>
            <person name="Light S.H."/>
        </authorList>
    </citation>
    <scope>NUCLEOTIDE SEQUENCE [LARGE SCALE GENOMIC DNA]</scope>
    <source>
        <strain evidence="3 4">TI.5.07</strain>
    </source>
</reference>
<evidence type="ECO:0000313" key="3">
    <source>
        <dbReference type="EMBL" id="MEL0615877.1"/>
    </source>
</evidence>
<sequence length="319" mass="36170">MIVTNMFPSKGSQKGVFVKESVESIRDNFPDVSIDILNIDEYRDFRGLKYFFSVFPLFFSLIRNSPNVVHVHYGLSLIPTLLLLPLFLLKKIPIIITYHGSDLMGHKLVNIISNLGALMCSKVILVSDKMEEFLWTCSRNKISIIPCGVNSNLFGYVFREEKETQLKPFKVIFPSSPHRIEKNYVLFSEIMLELKKNGITVQEIIFDNMSREEILDSYAKSDLLLLTSSREGSPQVIKEALFTGLPVVSTDVGDVKSVLAGLDNTFVSNRKSDIVNWIATSKKSRSIPYDQVLSKMDLYSDISISRKVVNIYFDMVAGK</sequence>
<dbReference type="InterPro" id="IPR001296">
    <property type="entry name" value="Glyco_trans_1"/>
</dbReference>
<evidence type="ECO:0000313" key="4">
    <source>
        <dbReference type="Proteomes" id="UP001378242"/>
    </source>
</evidence>
<dbReference type="SUPFAM" id="SSF53756">
    <property type="entry name" value="UDP-Glycosyltransferase/glycogen phosphorylase"/>
    <property type="match status" value="1"/>
</dbReference>
<comment type="caution">
    <text evidence="3">The sequence shown here is derived from an EMBL/GenBank/DDBJ whole genome shotgun (WGS) entry which is preliminary data.</text>
</comment>
<dbReference type="RefSeq" id="WP_341541862.1">
    <property type="nucleotide sequence ID" value="NZ_JBAKAP010000003.1"/>
</dbReference>
<dbReference type="EMBL" id="JBAKAP010000003">
    <property type="protein sequence ID" value="MEL0615877.1"/>
    <property type="molecule type" value="Genomic_DNA"/>
</dbReference>
<dbReference type="InterPro" id="IPR050194">
    <property type="entry name" value="Glycosyltransferase_grp1"/>
</dbReference>
<gene>
    <name evidence="3" type="ORF">V6243_03470</name>
</gene>
<dbReference type="Pfam" id="PF13439">
    <property type="entry name" value="Glyco_transf_4"/>
    <property type="match status" value="1"/>
</dbReference>
<proteinExistence type="predicted"/>
<organism evidence="3 4">
    <name type="scientific">Cobetia marina</name>
    <name type="common">Deleya marina</name>
    <dbReference type="NCBI Taxonomy" id="28258"/>
    <lineage>
        <taxon>Bacteria</taxon>
        <taxon>Pseudomonadati</taxon>
        <taxon>Pseudomonadota</taxon>
        <taxon>Gammaproteobacteria</taxon>
        <taxon>Oceanospirillales</taxon>
        <taxon>Halomonadaceae</taxon>
        <taxon>Cobetia</taxon>
    </lineage>
</organism>
<evidence type="ECO:0000259" key="2">
    <source>
        <dbReference type="Pfam" id="PF13439"/>
    </source>
</evidence>
<dbReference type="Proteomes" id="UP001378242">
    <property type="component" value="Unassembled WGS sequence"/>
</dbReference>
<dbReference type="CDD" id="cd03801">
    <property type="entry name" value="GT4_PimA-like"/>
    <property type="match status" value="1"/>
</dbReference>
<evidence type="ECO:0000259" key="1">
    <source>
        <dbReference type="Pfam" id="PF00534"/>
    </source>
</evidence>
<feature type="domain" description="Glycosyltransferase subfamily 4-like N-terminal" evidence="2">
    <location>
        <begin position="42"/>
        <end position="151"/>
    </location>
</feature>